<accession>A0A369K2D5</accession>
<organism evidence="2 3">
    <name type="scientific">Hypsizygus marmoreus</name>
    <name type="common">White beech mushroom</name>
    <name type="synonym">Agaricus marmoreus</name>
    <dbReference type="NCBI Taxonomy" id="39966"/>
    <lineage>
        <taxon>Eukaryota</taxon>
        <taxon>Fungi</taxon>
        <taxon>Dikarya</taxon>
        <taxon>Basidiomycota</taxon>
        <taxon>Agaricomycotina</taxon>
        <taxon>Agaricomycetes</taxon>
        <taxon>Agaricomycetidae</taxon>
        <taxon>Agaricales</taxon>
        <taxon>Tricholomatineae</taxon>
        <taxon>Lyophyllaceae</taxon>
        <taxon>Hypsizygus</taxon>
    </lineage>
</organism>
<gene>
    <name evidence="2" type="ORF">Hypma_005014</name>
</gene>
<dbReference type="EMBL" id="LUEZ02000021">
    <property type="protein sequence ID" value="RDB26907.1"/>
    <property type="molecule type" value="Genomic_DNA"/>
</dbReference>
<dbReference type="AlphaFoldDB" id="A0A369K2D5"/>
<name>A0A369K2D5_HYPMA</name>
<protein>
    <submittedName>
        <fullName evidence="2">Uncharacterized protein</fullName>
    </submittedName>
</protein>
<evidence type="ECO:0000313" key="2">
    <source>
        <dbReference type="EMBL" id="RDB26907.1"/>
    </source>
</evidence>
<reference evidence="2" key="1">
    <citation type="submission" date="2018-04" db="EMBL/GenBank/DDBJ databases">
        <title>Whole genome sequencing of Hypsizygus marmoreus.</title>
        <authorList>
            <person name="Choi I.-G."/>
            <person name="Min B."/>
            <person name="Kim J.-G."/>
            <person name="Kim S."/>
            <person name="Oh Y.-L."/>
            <person name="Kong W.-S."/>
            <person name="Park H."/>
            <person name="Jeong J."/>
            <person name="Song E.-S."/>
        </authorList>
    </citation>
    <scope>NUCLEOTIDE SEQUENCE [LARGE SCALE GENOMIC DNA]</scope>
    <source>
        <strain evidence="2">51987-8</strain>
    </source>
</reference>
<feature type="region of interest" description="Disordered" evidence="1">
    <location>
        <begin position="337"/>
        <end position="361"/>
    </location>
</feature>
<dbReference type="InParanoid" id="A0A369K2D5"/>
<dbReference type="Proteomes" id="UP000076154">
    <property type="component" value="Unassembled WGS sequence"/>
</dbReference>
<sequence length="361" mass="39961">MLTGPHTDRHPSSYTFMLSIIFDVLLKISGEAVVGALVALTIWSVVCQLLTKAATPAPAPRAARTMRLTAPDNLAPNVIQGSPNVPRGQRSGPPITMAAGAHSFSIVVGSRSSISDPDVDSKQELERLCERVKRRGGVMVEAELQHGAFGPTGFHLLGDHVAALAACISPDRWNDVTIRFPIEASTLPQSLYEGDMIEAKNLEHLFWTGHREQLTNSFFPFTKATLVHLTCLVLHSTISIHVACPSLTDFMMYGLGEVEDALVNLDRSDKLTLELHHLERLTISSTTDINGLLWNFTYPELKDIDLVLNYRNPLPQDLPWKDFGKLEKVKIRARDMRPRDSNQVKGQCPPHVTPDIPIGWE</sequence>
<dbReference type="OrthoDB" id="3043807at2759"/>
<evidence type="ECO:0000256" key="1">
    <source>
        <dbReference type="SAM" id="MobiDB-lite"/>
    </source>
</evidence>
<proteinExistence type="predicted"/>
<keyword evidence="3" id="KW-1185">Reference proteome</keyword>
<evidence type="ECO:0000313" key="3">
    <source>
        <dbReference type="Proteomes" id="UP000076154"/>
    </source>
</evidence>
<comment type="caution">
    <text evidence="2">The sequence shown here is derived from an EMBL/GenBank/DDBJ whole genome shotgun (WGS) entry which is preliminary data.</text>
</comment>